<dbReference type="InterPro" id="IPR010427">
    <property type="entry name" value="DUF1023"/>
</dbReference>
<gene>
    <name evidence="2" type="ORF">DDE74_18065</name>
</gene>
<protein>
    <recommendedName>
        <fullName evidence="1">DUF1023 domain-containing protein</fullName>
    </recommendedName>
</protein>
<proteinExistence type="predicted"/>
<evidence type="ECO:0000313" key="3">
    <source>
        <dbReference type="Proteomes" id="UP000275579"/>
    </source>
</evidence>
<sequence length="165" mass="17135">MPEATSDKYAEKGSPRLQQFLEANGTAHHYATGSTNHTTVIGHSYSSTLIGDAAKAANWKETGAPASDFLVAGSPGMQADRATDLGIDPKHMWAMGGGTDDLLVRYGGAHAGLGDNLAVPADPIFGGNVLQSDAGSHGAFWDKNSRSLQNQAAVAAGRYEVAVHD</sequence>
<dbReference type="Pfam" id="PF06259">
    <property type="entry name" value="Abhydrolase_8"/>
    <property type="match status" value="1"/>
</dbReference>
<reference evidence="2 3" key="1">
    <citation type="submission" date="2018-04" db="EMBL/GenBank/DDBJ databases">
        <title>Complete genome sequences of Streptomyces lydicus strain WYEC and characterization of antagonistic properties of biological control agents.</title>
        <authorList>
            <person name="Mariita R.M."/>
            <person name="Sello J.K."/>
        </authorList>
    </citation>
    <scope>NUCLEOTIDE SEQUENCE [LARGE SCALE GENOMIC DNA]</scope>
    <source>
        <strain evidence="2 3">WYEC 108</strain>
    </source>
</reference>
<evidence type="ECO:0000313" key="2">
    <source>
        <dbReference type="EMBL" id="AZS72622.1"/>
    </source>
</evidence>
<dbReference type="Proteomes" id="UP000275579">
    <property type="component" value="Chromosome"/>
</dbReference>
<dbReference type="RefSeq" id="WP_127155239.1">
    <property type="nucleotide sequence ID" value="NZ_CP029042.1"/>
</dbReference>
<name>A0A3Q9KA45_9ACTN</name>
<accession>A0A3Q9KA45</accession>
<dbReference type="AlphaFoldDB" id="A0A3Q9KA45"/>
<dbReference type="EMBL" id="CP029042">
    <property type="protein sequence ID" value="AZS72622.1"/>
    <property type="molecule type" value="Genomic_DNA"/>
</dbReference>
<feature type="domain" description="DUF1023" evidence="1">
    <location>
        <begin position="4"/>
        <end position="100"/>
    </location>
</feature>
<organism evidence="2 3">
    <name type="scientific">Streptomyces lydicus</name>
    <dbReference type="NCBI Taxonomy" id="47763"/>
    <lineage>
        <taxon>Bacteria</taxon>
        <taxon>Bacillati</taxon>
        <taxon>Actinomycetota</taxon>
        <taxon>Actinomycetes</taxon>
        <taxon>Kitasatosporales</taxon>
        <taxon>Streptomycetaceae</taxon>
        <taxon>Streptomyces</taxon>
    </lineage>
</organism>
<evidence type="ECO:0000259" key="1">
    <source>
        <dbReference type="Pfam" id="PF06259"/>
    </source>
</evidence>